<dbReference type="GO" id="GO:0036228">
    <property type="term" value="P:protein localization to nuclear inner membrane"/>
    <property type="evidence" value="ECO:0007669"/>
    <property type="project" value="TreeGrafter"/>
</dbReference>
<feature type="compositionally biased region" description="Gly residues" evidence="6">
    <location>
        <begin position="110"/>
        <end position="119"/>
    </location>
</feature>
<reference evidence="8 9" key="1">
    <citation type="submission" date="2016-04" db="EMBL/GenBank/DDBJ databases">
        <title>A degradative enzymes factory behind the ericoid mycorrhizal symbiosis.</title>
        <authorList>
            <consortium name="DOE Joint Genome Institute"/>
            <person name="Martino E."/>
            <person name="Morin E."/>
            <person name="Grelet G."/>
            <person name="Kuo A."/>
            <person name="Kohler A."/>
            <person name="Daghino S."/>
            <person name="Barry K."/>
            <person name="Choi C."/>
            <person name="Cichocki N."/>
            <person name="Clum A."/>
            <person name="Copeland A."/>
            <person name="Hainaut M."/>
            <person name="Haridas S."/>
            <person name="Labutti K."/>
            <person name="Lindquist E."/>
            <person name="Lipzen A."/>
            <person name="Khouja H.-R."/>
            <person name="Murat C."/>
            <person name="Ohm R."/>
            <person name="Olson A."/>
            <person name="Spatafora J."/>
            <person name="Veneault-Fourrey C."/>
            <person name="Henrissat B."/>
            <person name="Grigoriev I."/>
            <person name="Martin F."/>
            <person name="Perotto S."/>
        </authorList>
    </citation>
    <scope>NUCLEOTIDE SEQUENCE [LARGE SCALE GENOMIC DNA]</scope>
    <source>
        <strain evidence="8 9">F</strain>
    </source>
</reference>
<feature type="domain" description="Nucleoporin Nup54 alpha-helical" evidence="7">
    <location>
        <begin position="231"/>
        <end position="368"/>
    </location>
</feature>
<evidence type="ECO:0000313" key="9">
    <source>
        <dbReference type="Proteomes" id="UP000235786"/>
    </source>
</evidence>
<dbReference type="PANTHER" id="PTHR13000:SF0">
    <property type="entry name" value="NUCLEOPORIN P54"/>
    <property type="match status" value="1"/>
</dbReference>
<keyword evidence="3" id="KW-0653">Protein transport</keyword>
<dbReference type="Proteomes" id="UP000235786">
    <property type="component" value="Unassembled WGS sequence"/>
</dbReference>
<keyword evidence="3" id="KW-0906">Nuclear pore complex</keyword>
<dbReference type="GO" id="GO:0006999">
    <property type="term" value="P:nuclear pore organization"/>
    <property type="evidence" value="ECO:0007669"/>
    <property type="project" value="TreeGrafter"/>
</dbReference>
<dbReference type="Gene3D" id="1.20.5.3600">
    <property type="match status" value="1"/>
</dbReference>
<keyword evidence="9" id="KW-1185">Reference proteome</keyword>
<evidence type="ECO:0000313" key="8">
    <source>
        <dbReference type="EMBL" id="PMD32864.1"/>
    </source>
</evidence>
<keyword evidence="4" id="KW-0539">Nucleus</keyword>
<feature type="region of interest" description="Disordered" evidence="6">
    <location>
        <begin position="433"/>
        <end position="456"/>
    </location>
</feature>
<feature type="compositionally biased region" description="Polar residues" evidence="6">
    <location>
        <begin position="21"/>
        <end position="30"/>
    </location>
</feature>
<dbReference type="GO" id="GO:0044613">
    <property type="term" value="C:nuclear pore central transport channel"/>
    <property type="evidence" value="ECO:0007669"/>
    <property type="project" value="TreeGrafter"/>
</dbReference>
<keyword evidence="3" id="KW-0811">Translocation</keyword>
<name>A0A2J6R2W2_HYAVF</name>
<comment type="subcellular location">
    <subcellularLocation>
        <location evidence="1">Nucleus</location>
        <location evidence="1">Nuclear pore complex</location>
    </subcellularLocation>
</comment>
<dbReference type="Pfam" id="PF13634">
    <property type="entry name" value="Nucleoporin_FG"/>
    <property type="match status" value="1"/>
</dbReference>
<accession>A0A2J6R2W2</accession>
<dbReference type="InterPro" id="IPR025712">
    <property type="entry name" value="Nup54_alpha-helical_dom"/>
</dbReference>
<keyword evidence="5" id="KW-0175">Coiled coil</keyword>
<dbReference type="PANTHER" id="PTHR13000">
    <property type="entry name" value="NUCLEOPORIN P54"/>
    <property type="match status" value="1"/>
</dbReference>
<dbReference type="Gene3D" id="1.20.5.490">
    <property type="entry name" value="Single helix bin"/>
    <property type="match status" value="1"/>
</dbReference>
<sequence>MFGSTSGQNKPAGGGLFGSTLGVNTQQPSGSLFGGLGQNNQPNQQQQTGGLFGSLGQNNQQNQPQQGGGLFGQSTQNKPQQSGLFGQSTQQSGGLFGGLGQNNQQNQQQQGGGLFGGLGQQNQAQQTGGLFGGANQNQQQQQQQQPPPPGGMFGGSTQGAFGQTTQQQLPQLAQSNNAMWQPLSAFNPREKTIPEQITSIVEKWDTGNPNCVFKHYFYNKVDENMAPYYRPPPGEDPKDWEDALSKKPGPGYIPVLCVGFAQMGKRIELQQKNLSGFNARLHEINNSLSAMMQKHETETSVRTTDARRKHLVLKQRCLALATKVQVLRNRGYAMGGDEEVLRTKLLALEKSVNDPGLSARGEEIWARMLIVQERARLLKNEIEKTGQEPADILDEEMSRRAKKILEDYNTQLLHLKTEVEKIQKDFVAWEKEQGGPIAPKAKESRNDTQGKSLQFV</sequence>
<dbReference type="OrthoDB" id="6162375at2759"/>
<evidence type="ECO:0000256" key="5">
    <source>
        <dbReference type="SAM" id="Coils"/>
    </source>
</evidence>
<keyword evidence="3" id="KW-0509">mRNA transport</keyword>
<evidence type="ECO:0000256" key="2">
    <source>
        <dbReference type="ARBA" id="ARBA00022448"/>
    </source>
</evidence>
<dbReference type="STRING" id="1149755.A0A2J6R2W2"/>
<proteinExistence type="predicted"/>
<feature type="compositionally biased region" description="Low complexity" evidence="6">
    <location>
        <begin position="158"/>
        <end position="167"/>
    </location>
</feature>
<evidence type="ECO:0000259" key="7">
    <source>
        <dbReference type="Pfam" id="PF13874"/>
    </source>
</evidence>
<gene>
    <name evidence="8" type="ORF">L207DRAFT_470087</name>
</gene>
<feature type="compositionally biased region" description="Low complexity" evidence="6">
    <location>
        <begin position="38"/>
        <end position="65"/>
    </location>
</feature>
<dbReference type="Pfam" id="PF18570">
    <property type="entry name" value="Nup54_57_C"/>
    <property type="match status" value="1"/>
</dbReference>
<dbReference type="InterPro" id="IPR025574">
    <property type="entry name" value="Nucleoporin_FG_rpt"/>
</dbReference>
<feature type="compositionally biased region" description="Low complexity" evidence="6">
    <location>
        <begin position="135"/>
        <end position="144"/>
    </location>
</feature>
<evidence type="ECO:0000256" key="6">
    <source>
        <dbReference type="SAM" id="MobiDB-lite"/>
    </source>
</evidence>
<protein>
    <recommendedName>
        <fullName evidence="7">Nucleoporin Nup54 alpha-helical domain-containing protein</fullName>
    </recommendedName>
</protein>
<feature type="compositionally biased region" description="Low complexity" evidence="6">
    <location>
        <begin position="80"/>
        <end position="93"/>
    </location>
</feature>
<dbReference type="EMBL" id="KZ613957">
    <property type="protein sequence ID" value="PMD32864.1"/>
    <property type="molecule type" value="Genomic_DNA"/>
</dbReference>
<evidence type="ECO:0000256" key="1">
    <source>
        <dbReference type="ARBA" id="ARBA00004567"/>
    </source>
</evidence>
<dbReference type="GO" id="GO:0017056">
    <property type="term" value="F:structural constituent of nuclear pore"/>
    <property type="evidence" value="ECO:0007669"/>
    <property type="project" value="TreeGrafter"/>
</dbReference>
<feature type="coiled-coil region" evidence="5">
    <location>
        <begin position="405"/>
        <end position="432"/>
    </location>
</feature>
<keyword evidence="2" id="KW-0813">Transport</keyword>
<evidence type="ECO:0000256" key="4">
    <source>
        <dbReference type="ARBA" id="ARBA00023242"/>
    </source>
</evidence>
<dbReference type="GO" id="GO:0006607">
    <property type="term" value="P:NLS-bearing protein import into nucleus"/>
    <property type="evidence" value="ECO:0007669"/>
    <property type="project" value="TreeGrafter"/>
</dbReference>
<dbReference type="Pfam" id="PF13874">
    <property type="entry name" value="Nup54"/>
    <property type="match status" value="1"/>
</dbReference>
<organism evidence="8 9">
    <name type="scientific">Hyaloscypha variabilis (strain UAMH 11265 / GT02V1 / F)</name>
    <name type="common">Meliniomyces variabilis</name>
    <dbReference type="NCBI Taxonomy" id="1149755"/>
    <lineage>
        <taxon>Eukaryota</taxon>
        <taxon>Fungi</taxon>
        <taxon>Dikarya</taxon>
        <taxon>Ascomycota</taxon>
        <taxon>Pezizomycotina</taxon>
        <taxon>Leotiomycetes</taxon>
        <taxon>Helotiales</taxon>
        <taxon>Hyaloscyphaceae</taxon>
        <taxon>Hyaloscypha</taxon>
        <taxon>Hyaloscypha variabilis</taxon>
    </lineage>
</organism>
<dbReference type="AlphaFoldDB" id="A0A2J6R2W2"/>
<dbReference type="InterPro" id="IPR024864">
    <property type="entry name" value="Nup54/Nup57/Nup44"/>
</dbReference>
<feature type="region of interest" description="Disordered" evidence="6">
    <location>
        <begin position="1"/>
        <end position="167"/>
    </location>
</feature>
<evidence type="ECO:0000256" key="3">
    <source>
        <dbReference type="ARBA" id="ARBA00023132"/>
    </source>
</evidence>